<dbReference type="Proteomes" id="UP001419268">
    <property type="component" value="Unassembled WGS sequence"/>
</dbReference>
<dbReference type="EMBL" id="JBBNAG010000001">
    <property type="protein sequence ID" value="KAK9166801.1"/>
    <property type="molecule type" value="Genomic_DNA"/>
</dbReference>
<feature type="compositionally biased region" description="Basic and acidic residues" evidence="1">
    <location>
        <begin position="103"/>
        <end position="117"/>
    </location>
</feature>
<evidence type="ECO:0000313" key="3">
    <source>
        <dbReference type="Proteomes" id="UP001419268"/>
    </source>
</evidence>
<name>A0AAP0L9H0_9MAGN</name>
<accession>A0AAP0L9H0</accession>
<sequence length="117" mass="13125">MEEESTAPARADTTTAWTTPARLQRGLATGCIDGTWWRTSRTASLEERLARMASETRRATSSSGEEQWLRGTRPATRGRRGTTTRLRFRQRTAATRLDGSIAGKEEKKKKGKREIPC</sequence>
<protein>
    <submittedName>
        <fullName evidence="2">Uncharacterized protein</fullName>
    </submittedName>
</protein>
<evidence type="ECO:0000313" key="2">
    <source>
        <dbReference type="EMBL" id="KAK9166801.1"/>
    </source>
</evidence>
<proteinExistence type="predicted"/>
<evidence type="ECO:0000256" key="1">
    <source>
        <dbReference type="SAM" id="MobiDB-lite"/>
    </source>
</evidence>
<reference evidence="2 3" key="1">
    <citation type="submission" date="2024-01" db="EMBL/GenBank/DDBJ databases">
        <title>Genome assemblies of Stephania.</title>
        <authorList>
            <person name="Yang L."/>
        </authorList>
    </citation>
    <scope>NUCLEOTIDE SEQUENCE [LARGE SCALE GENOMIC DNA]</scope>
    <source>
        <strain evidence="2">JXDWG</strain>
        <tissue evidence="2">Leaf</tissue>
    </source>
</reference>
<gene>
    <name evidence="2" type="ORF">Scep_001992</name>
</gene>
<keyword evidence="3" id="KW-1185">Reference proteome</keyword>
<feature type="region of interest" description="Disordered" evidence="1">
    <location>
        <begin position="53"/>
        <end position="117"/>
    </location>
</feature>
<comment type="caution">
    <text evidence="2">The sequence shown here is derived from an EMBL/GenBank/DDBJ whole genome shotgun (WGS) entry which is preliminary data.</text>
</comment>
<dbReference type="AlphaFoldDB" id="A0AAP0L9H0"/>
<organism evidence="2 3">
    <name type="scientific">Stephania cephalantha</name>
    <dbReference type="NCBI Taxonomy" id="152367"/>
    <lineage>
        <taxon>Eukaryota</taxon>
        <taxon>Viridiplantae</taxon>
        <taxon>Streptophyta</taxon>
        <taxon>Embryophyta</taxon>
        <taxon>Tracheophyta</taxon>
        <taxon>Spermatophyta</taxon>
        <taxon>Magnoliopsida</taxon>
        <taxon>Ranunculales</taxon>
        <taxon>Menispermaceae</taxon>
        <taxon>Menispermoideae</taxon>
        <taxon>Cissampelideae</taxon>
        <taxon>Stephania</taxon>
    </lineage>
</organism>
<feature type="compositionally biased region" description="Basic residues" evidence="1">
    <location>
        <begin position="76"/>
        <end position="90"/>
    </location>
</feature>